<dbReference type="SUPFAM" id="SSF55781">
    <property type="entry name" value="GAF domain-like"/>
    <property type="match status" value="1"/>
</dbReference>
<evidence type="ECO:0000256" key="3">
    <source>
        <dbReference type="SAM" id="MobiDB-lite"/>
    </source>
</evidence>
<dbReference type="InterPro" id="IPR036890">
    <property type="entry name" value="HATPase_C_sf"/>
</dbReference>
<feature type="region of interest" description="Disordered" evidence="3">
    <location>
        <begin position="952"/>
        <end position="1002"/>
    </location>
</feature>
<keyword evidence="7" id="KW-1185">Reference proteome</keyword>
<feature type="compositionally biased region" description="Basic and acidic residues" evidence="3">
    <location>
        <begin position="171"/>
        <end position="191"/>
    </location>
</feature>
<reference evidence="6" key="1">
    <citation type="submission" date="2022-10" db="EMBL/GenBank/DDBJ databases">
        <title>Tapping the CABI collections for fungal endophytes: first genome assemblies for Collariella, Neodidymelliopsis, Ascochyta clinopodiicola, Didymella pomorum, Didymosphaeria variabile, Neocosmospora piperis and Neocucurbitaria cava.</title>
        <authorList>
            <person name="Hill R."/>
        </authorList>
    </citation>
    <scope>NUCLEOTIDE SEQUENCE</scope>
    <source>
        <strain evidence="6">IMI 360193</strain>
    </source>
</reference>
<feature type="modified residue" description="4-aspartylphosphate" evidence="2">
    <location>
        <position position="1062"/>
    </location>
</feature>
<dbReference type="PROSITE" id="PS50109">
    <property type="entry name" value="HIS_KIN"/>
    <property type="match status" value="1"/>
</dbReference>
<dbReference type="PANTHER" id="PTHR43719">
    <property type="entry name" value="TWO-COMPONENT HISTIDINE KINASE"/>
    <property type="match status" value="1"/>
</dbReference>
<dbReference type="EMBL" id="JAPEUV010000081">
    <property type="protein sequence ID" value="KAJ4334198.1"/>
    <property type="molecule type" value="Genomic_DNA"/>
</dbReference>
<protein>
    <submittedName>
        <fullName evidence="6">Uncharacterized protein</fullName>
    </submittedName>
</protein>
<proteinExistence type="predicted"/>
<sequence>MTAGADDGFPRIQFDSEDDAWSLVGDTDRATWISLFHEIIHGKAAEQDSANQTALSIPSLGKDPRTSELSAVSALAKLSFFAGVPLTSQNGHNIGAICVVDPNERPPLAAPEIEFLNDTARRCMNLLELARERGFHNRWTAMQEELDIFLKSRLLRAQLLEEPQTPSGRKSSKEKADVSRTKENEAKRVEPETLSQDPLAAAGDPPVEGGESQRLVDAEIERDHRIAGRDNKQDARSSTAKRGEDDERGLPKGETTYRKVFRRAAQCLRSALKADGVLFVDGLIGLHGEVQPVAEPEQELEREIVRPPVHRDQSTSAKGTSDRPNNLDEIYNPHSPDPPGTHSRIYTSAEYLKGVYVQRPAEVLGLSGASEVLKLARVSESTLGLTDIDEGFLQRLMDRHPNGAVWHSSNSSFMQVKDETLVEIDLEEENRRLTSTFKNVRQLIFKPLTDPISLKRLGACFGWRTKSIPIFTDAVDLGSLKTFMHVVESEIARYDASHVAKQKEIFVSSVSHELIQLLDESGLDPMQRSLANMITTCGSTLHETLTSVLSYAKINQFERRQHEYRHRRPPDAVWALSDKHGLASGPDRDYEGLYICTNLAMLCEEILGVLEAGKSFQNSHGSEVIVVCNIKHEENWSYYTEPGALRRIAVNLIGNALKYTKSGSVIVTLSAGKMIQDPRRVSNDLDTGRTVTFHIQDTGRGMSRDFMDNQLFLPFTQEDSTSTHGVGLGMSIVKSLVSLLGGEIEVQSEENKGTEMSVRVPMRMCKPDDDEKGHAAVQFEQDIQMIRDRKLSTVIFGFPEYVRESLTNYLRDWYHCELLEPTKDAKPDIILVDEGNENVLEAVNETAHGYGKQGVLLSIVMVPSRLGKRMDTIDGYIKWERVPRPLGPNNVAKGILSCLEKLEELRKYGENATLDRQETQEEPQPKKKGPANLQELKESLSDDQYMPSLEKLQISERSQTPVESSKPSKRPSESSESPVNKSQPSASRELPDKSTDHKVEPKLESKPALRILIVDDNTLNLRLLGAFFKKNGYRSTQQAKHGKEAVEAVQNCIEGFDIIFMDLSMPVMDGFEATRQIRKMEAGSERAPATNKDSVIIALTGLASQEDEDEAFKAGVDLFLTKPVQFPKLSTLLRQYEEGTLKRRRRSEGSF</sequence>
<keyword evidence="1 2" id="KW-0597">Phosphoprotein</keyword>
<dbReference type="SMART" id="SM00448">
    <property type="entry name" value="REC"/>
    <property type="match status" value="1"/>
</dbReference>
<name>A0A9W8WWD9_9PLEO</name>
<dbReference type="OrthoDB" id="60033at2759"/>
<organism evidence="6 7">
    <name type="scientific">Didymella glomerata</name>
    <dbReference type="NCBI Taxonomy" id="749621"/>
    <lineage>
        <taxon>Eukaryota</taxon>
        <taxon>Fungi</taxon>
        <taxon>Dikarya</taxon>
        <taxon>Ascomycota</taxon>
        <taxon>Pezizomycotina</taxon>
        <taxon>Dothideomycetes</taxon>
        <taxon>Pleosporomycetidae</taxon>
        <taxon>Pleosporales</taxon>
        <taxon>Pleosporineae</taxon>
        <taxon>Didymellaceae</taxon>
        <taxon>Didymella</taxon>
    </lineage>
</organism>
<gene>
    <name evidence="6" type="ORF">N0V87_007039</name>
</gene>
<evidence type="ECO:0000256" key="2">
    <source>
        <dbReference type="PROSITE-ProRule" id="PRU00169"/>
    </source>
</evidence>
<dbReference type="PANTHER" id="PTHR43719:SF72">
    <property type="entry name" value="HISTIDINE KINASE_RESPONSE REGULATOR, PUTATIVE (AFU_ORTHOLOGUE AFUA_8G06140)-RELATED"/>
    <property type="match status" value="1"/>
</dbReference>
<dbReference type="InterPro" id="IPR003594">
    <property type="entry name" value="HATPase_dom"/>
</dbReference>
<dbReference type="InterPro" id="IPR050956">
    <property type="entry name" value="2C_system_His_kinase"/>
</dbReference>
<feature type="compositionally biased region" description="Basic and acidic residues" evidence="3">
    <location>
        <begin position="989"/>
        <end position="1002"/>
    </location>
</feature>
<feature type="compositionally biased region" description="Polar residues" evidence="3">
    <location>
        <begin position="314"/>
        <end position="324"/>
    </location>
</feature>
<dbReference type="Proteomes" id="UP001140562">
    <property type="component" value="Unassembled WGS sequence"/>
</dbReference>
<evidence type="ECO:0000256" key="1">
    <source>
        <dbReference type="ARBA" id="ARBA00022553"/>
    </source>
</evidence>
<dbReference type="AlphaFoldDB" id="A0A9W8WWD9"/>
<dbReference type="Pfam" id="PF02518">
    <property type="entry name" value="HATPase_c"/>
    <property type="match status" value="1"/>
</dbReference>
<dbReference type="PROSITE" id="PS50110">
    <property type="entry name" value="RESPONSE_REGULATORY"/>
    <property type="match status" value="1"/>
</dbReference>
<dbReference type="SUPFAM" id="SSF52172">
    <property type="entry name" value="CheY-like"/>
    <property type="match status" value="1"/>
</dbReference>
<dbReference type="Gene3D" id="3.40.50.2300">
    <property type="match status" value="1"/>
</dbReference>
<feature type="region of interest" description="Disordered" evidence="3">
    <location>
        <begin position="161"/>
        <end position="252"/>
    </location>
</feature>
<feature type="domain" description="Histidine kinase" evidence="4">
    <location>
        <begin position="645"/>
        <end position="764"/>
    </location>
</feature>
<evidence type="ECO:0000259" key="5">
    <source>
        <dbReference type="PROSITE" id="PS50110"/>
    </source>
</evidence>
<evidence type="ECO:0000313" key="6">
    <source>
        <dbReference type="EMBL" id="KAJ4334198.1"/>
    </source>
</evidence>
<evidence type="ECO:0000259" key="4">
    <source>
        <dbReference type="PROSITE" id="PS50109"/>
    </source>
</evidence>
<dbReference type="Gene3D" id="3.30.565.10">
    <property type="entry name" value="Histidine kinase-like ATPase, C-terminal domain"/>
    <property type="match status" value="1"/>
</dbReference>
<accession>A0A9W8WWD9</accession>
<comment type="caution">
    <text evidence="6">The sequence shown here is derived from an EMBL/GenBank/DDBJ whole genome shotgun (WGS) entry which is preliminary data.</text>
</comment>
<dbReference type="SUPFAM" id="SSF55874">
    <property type="entry name" value="ATPase domain of HSP90 chaperone/DNA topoisomerase II/histidine kinase"/>
    <property type="match status" value="1"/>
</dbReference>
<feature type="compositionally biased region" description="Basic and acidic residues" evidence="3">
    <location>
        <begin position="214"/>
        <end position="252"/>
    </location>
</feature>
<evidence type="ECO:0000313" key="7">
    <source>
        <dbReference type="Proteomes" id="UP001140562"/>
    </source>
</evidence>
<dbReference type="GO" id="GO:0016772">
    <property type="term" value="F:transferase activity, transferring phosphorus-containing groups"/>
    <property type="evidence" value="ECO:0007669"/>
    <property type="project" value="InterPro"/>
</dbReference>
<dbReference type="CDD" id="cd17546">
    <property type="entry name" value="REC_hyHK_CKI1_RcsC-like"/>
    <property type="match status" value="1"/>
</dbReference>
<dbReference type="InterPro" id="IPR011006">
    <property type="entry name" value="CheY-like_superfamily"/>
</dbReference>
<dbReference type="Pfam" id="PF00072">
    <property type="entry name" value="Response_reg"/>
    <property type="match status" value="1"/>
</dbReference>
<dbReference type="InterPro" id="IPR004358">
    <property type="entry name" value="Sig_transdc_His_kin-like_C"/>
</dbReference>
<feature type="domain" description="Response regulatory" evidence="5">
    <location>
        <begin position="1010"/>
        <end position="1137"/>
    </location>
</feature>
<dbReference type="SMART" id="SM00387">
    <property type="entry name" value="HATPase_c"/>
    <property type="match status" value="1"/>
</dbReference>
<dbReference type="GO" id="GO:0000160">
    <property type="term" value="P:phosphorelay signal transduction system"/>
    <property type="evidence" value="ECO:0007669"/>
    <property type="project" value="InterPro"/>
</dbReference>
<feature type="region of interest" description="Disordered" evidence="3">
    <location>
        <begin position="294"/>
        <end position="344"/>
    </location>
</feature>
<dbReference type="InterPro" id="IPR005467">
    <property type="entry name" value="His_kinase_dom"/>
</dbReference>
<dbReference type="InterPro" id="IPR001789">
    <property type="entry name" value="Sig_transdc_resp-reg_receiver"/>
</dbReference>
<dbReference type="PRINTS" id="PR00344">
    <property type="entry name" value="BCTRLSENSOR"/>
</dbReference>
<feature type="compositionally biased region" description="Basic and acidic residues" evidence="3">
    <location>
        <begin position="299"/>
        <end position="313"/>
    </location>
</feature>